<dbReference type="Proteomes" id="UP000617628">
    <property type="component" value="Unassembled WGS sequence"/>
</dbReference>
<organism evidence="1 2">
    <name type="scientific">Pelagicoccus mobilis</name>
    <dbReference type="NCBI Taxonomy" id="415221"/>
    <lineage>
        <taxon>Bacteria</taxon>
        <taxon>Pseudomonadati</taxon>
        <taxon>Verrucomicrobiota</taxon>
        <taxon>Opitutia</taxon>
        <taxon>Puniceicoccales</taxon>
        <taxon>Pelagicoccaceae</taxon>
        <taxon>Pelagicoccus</taxon>
    </lineage>
</organism>
<accession>A0A934RXV7</accession>
<comment type="caution">
    <text evidence="1">The sequence shown here is derived from an EMBL/GenBank/DDBJ whole genome shotgun (WGS) entry which is preliminary data.</text>
</comment>
<name>A0A934RXV7_9BACT</name>
<proteinExistence type="predicted"/>
<dbReference type="EMBL" id="JAENIL010000016">
    <property type="protein sequence ID" value="MBK1877244.1"/>
    <property type="molecule type" value="Genomic_DNA"/>
</dbReference>
<evidence type="ECO:0000313" key="1">
    <source>
        <dbReference type="EMBL" id="MBK1877244.1"/>
    </source>
</evidence>
<dbReference type="AlphaFoldDB" id="A0A934RXV7"/>
<reference evidence="1" key="1">
    <citation type="submission" date="2021-01" db="EMBL/GenBank/DDBJ databases">
        <title>Modified the classification status of verrucomicrobia.</title>
        <authorList>
            <person name="Feng X."/>
        </authorList>
    </citation>
    <scope>NUCLEOTIDE SEQUENCE</scope>
    <source>
        <strain evidence="1">KCTC 13126</strain>
    </source>
</reference>
<keyword evidence="2" id="KW-1185">Reference proteome</keyword>
<evidence type="ECO:0000313" key="2">
    <source>
        <dbReference type="Proteomes" id="UP000617628"/>
    </source>
</evidence>
<dbReference type="RefSeq" id="WP_200355460.1">
    <property type="nucleotide sequence ID" value="NZ_JAENIL010000016.1"/>
</dbReference>
<gene>
    <name evidence="1" type="ORF">JIN87_10215</name>
</gene>
<sequence>MDIDGEGNGCFQSRVVLSFASSKSEAFVFQFLKENHVDFIRLNIEGCQSEHRNGVDGRYVTDLEAEIIRLRQALAECRMDYHAQKAVNLMNWSGNTKVTERFQKEC</sequence>
<protein>
    <submittedName>
        <fullName evidence="1">Uncharacterized protein</fullName>
    </submittedName>
</protein>